<organism evidence="7 8">
    <name type="scientific">Serinicoccus chungangensis</name>
    <dbReference type="NCBI Taxonomy" id="767452"/>
    <lineage>
        <taxon>Bacteria</taxon>
        <taxon>Bacillati</taxon>
        <taxon>Actinomycetota</taxon>
        <taxon>Actinomycetes</taxon>
        <taxon>Micrococcales</taxon>
        <taxon>Ornithinimicrobiaceae</taxon>
        <taxon>Serinicoccus</taxon>
    </lineage>
</organism>
<feature type="domain" description="DUF202" evidence="6">
    <location>
        <begin position="10"/>
        <end position="73"/>
    </location>
</feature>
<evidence type="ECO:0000256" key="3">
    <source>
        <dbReference type="ARBA" id="ARBA00022989"/>
    </source>
</evidence>
<comment type="caution">
    <text evidence="7">The sequence shown here is derived from an EMBL/GenBank/DDBJ whole genome shotgun (WGS) entry which is preliminary data.</text>
</comment>
<evidence type="ECO:0000256" key="1">
    <source>
        <dbReference type="ARBA" id="ARBA00004127"/>
    </source>
</evidence>
<feature type="transmembrane region" description="Helical" evidence="5">
    <location>
        <begin position="84"/>
        <end position="110"/>
    </location>
</feature>
<evidence type="ECO:0000313" key="8">
    <source>
        <dbReference type="Proteomes" id="UP000054837"/>
    </source>
</evidence>
<feature type="transmembrane region" description="Helical" evidence="5">
    <location>
        <begin position="44"/>
        <end position="64"/>
    </location>
</feature>
<evidence type="ECO:0000256" key="4">
    <source>
        <dbReference type="ARBA" id="ARBA00023136"/>
    </source>
</evidence>
<dbReference type="EMBL" id="LQBL01000028">
    <property type="protein sequence ID" value="KUG53746.1"/>
    <property type="molecule type" value="Genomic_DNA"/>
</dbReference>
<dbReference type="RefSeq" id="WP_058891753.1">
    <property type="nucleotide sequence ID" value="NZ_LQBL01000028.1"/>
</dbReference>
<dbReference type="Pfam" id="PF02656">
    <property type="entry name" value="DUF202"/>
    <property type="match status" value="1"/>
</dbReference>
<accession>A0A0W8I662</accession>
<proteinExistence type="predicted"/>
<keyword evidence="4 5" id="KW-0472">Membrane</keyword>
<sequence length="118" mass="12460">MTAGPDRPYDPGLQPERTLLAWRRTALALAVVSAAIARYAGDRLGLVTAALVGAAGVVGAAWAYHRATQRYRRVHLWLHREDTLAGDGLAFAVASASLGLVAVVAAVYVLQVGLERLA</sequence>
<feature type="transmembrane region" description="Helical" evidence="5">
    <location>
        <begin position="20"/>
        <end position="37"/>
    </location>
</feature>
<name>A0A0W8I662_9MICO</name>
<keyword evidence="2 5" id="KW-0812">Transmembrane</keyword>
<evidence type="ECO:0000256" key="2">
    <source>
        <dbReference type="ARBA" id="ARBA00022692"/>
    </source>
</evidence>
<reference evidence="7 8" key="1">
    <citation type="submission" date="2015-12" db="EMBL/GenBank/DDBJ databases">
        <title>Serinicoccus chungangenesis strain CD08_5 genome sequencing and assembly.</title>
        <authorList>
            <person name="Chander A.M."/>
            <person name="Kaur G."/>
            <person name="Nair G.R."/>
            <person name="Dhawan D.K."/>
            <person name="Kochhar R.K."/>
            <person name="Mayilraj S."/>
            <person name="Bhadada S.K."/>
        </authorList>
    </citation>
    <scope>NUCLEOTIDE SEQUENCE [LARGE SCALE GENOMIC DNA]</scope>
    <source>
        <strain evidence="7 8">CD08_5</strain>
    </source>
</reference>
<evidence type="ECO:0000256" key="5">
    <source>
        <dbReference type="SAM" id="Phobius"/>
    </source>
</evidence>
<keyword evidence="3 5" id="KW-1133">Transmembrane helix</keyword>
<dbReference type="AlphaFoldDB" id="A0A0W8I662"/>
<dbReference type="STRING" id="767452.AVL62_02985"/>
<comment type="subcellular location">
    <subcellularLocation>
        <location evidence="1">Endomembrane system</location>
        <topology evidence="1">Multi-pass membrane protein</topology>
    </subcellularLocation>
</comment>
<evidence type="ECO:0000313" key="7">
    <source>
        <dbReference type="EMBL" id="KUG53746.1"/>
    </source>
</evidence>
<dbReference type="InterPro" id="IPR003807">
    <property type="entry name" value="DUF202"/>
</dbReference>
<evidence type="ECO:0000259" key="6">
    <source>
        <dbReference type="Pfam" id="PF02656"/>
    </source>
</evidence>
<gene>
    <name evidence="7" type="ORF">AVL62_02985</name>
</gene>
<protein>
    <recommendedName>
        <fullName evidence="6">DUF202 domain-containing protein</fullName>
    </recommendedName>
</protein>
<dbReference type="GO" id="GO:0012505">
    <property type="term" value="C:endomembrane system"/>
    <property type="evidence" value="ECO:0007669"/>
    <property type="project" value="UniProtKB-SubCell"/>
</dbReference>
<keyword evidence="8" id="KW-1185">Reference proteome</keyword>
<dbReference type="Proteomes" id="UP000054837">
    <property type="component" value="Unassembled WGS sequence"/>
</dbReference>